<comment type="function">
    <text evidence="5 6">Structural component of flagellum, the bacterial motility apparatus. Part of the rod structure of flagellar basal body.</text>
</comment>
<dbReference type="InterPro" id="IPR019776">
    <property type="entry name" value="Flagellar_basal_body_rod_CS"/>
</dbReference>
<evidence type="ECO:0000259" key="8">
    <source>
        <dbReference type="Pfam" id="PF00460"/>
    </source>
</evidence>
<keyword evidence="9" id="KW-0969">Cilium</keyword>
<dbReference type="NCBIfam" id="TIGR01396">
    <property type="entry name" value="FlgB"/>
    <property type="match status" value="1"/>
</dbReference>
<keyword evidence="10" id="KW-1185">Reference proteome</keyword>
<feature type="region of interest" description="Disordered" evidence="7">
    <location>
        <begin position="54"/>
        <end position="77"/>
    </location>
</feature>
<feature type="domain" description="Flagellar basal body rod protein N-terminal" evidence="8">
    <location>
        <begin position="13"/>
        <end position="38"/>
    </location>
</feature>
<comment type="subunit">
    <text evidence="6">The basal body constitutes a major portion of the flagellar organelle and consists of a number of rings mounted on a central rod.</text>
</comment>
<comment type="similarity">
    <text evidence="2 6">Belongs to the flagella basal body rod proteins family.</text>
</comment>
<protein>
    <recommendedName>
        <fullName evidence="3 6">Flagellar basal body rod protein FlgB</fullName>
    </recommendedName>
</protein>
<evidence type="ECO:0000256" key="4">
    <source>
        <dbReference type="ARBA" id="ARBA00023143"/>
    </source>
</evidence>
<evidence type="ECO:0000256" key="3">
    <source>
        <dbReference type="ARBA" id="ARBA00014376"/>
    </source>
</evidence>
<evidence type="ECO:0000313" key="9">
    <source>
        <dbReference type="EMBL" id="TSE33523.1"/>
    </source>
</evidence>
<keyword evidence="9" id="KW-0282">Flagellum</keyword>
<evidence type="ECO:0000256" key="7">
    <source>
        <dbReference type="SAM" id="MobiDB-lite"/>
    </source>
</evidence>
<reference evidence="9 10" key="1">
    <citation type="submission" date="2019-07" db="EMBL/GenBank/DDBJ databases">
        <title>Tepidimonas taiwanensis I1-1 draft genome.</title>
        <authorList>
            <person name="Da Costa M.S."/>
            <person name="Froufe H.J.C."/>
            <person name="Egas C."/>
            <person name="Albuquerque L."/>
        </authorList>
    </citation>
    <scope>NUCLEOTIDE SEQUENCE [LARGE SCALE GENOMIC DNA]</scope>
    <source>
        <strain evidence="9 10">I1-1</strain>
    </source>
</reference>
<feature type="compositionally biased region" description="Polar residues" evidence="7">
    <location>
        <begin position="59"/>
        <end position="68"/>
    </location>
</feature>
<dbReference type="EMBL" id="VJOM01000003">
    <property type="protein sequence ID" value="TSE33523.1"/>
    <property type="molecule type" value="Genomic_DNA"/>
</dbReference>
<dbReference type="PANTHER" id="PTHR30435:SF12">
    <property type="entry name" value="FLAGELLAR BASAL BODY ROD PROTEIN FLGB"/>
    <property type="match status" value="1"/>
</dbReference>
<keyword evidence="4 6" id="KW-0975">Bacterial flagellum</keyword>
<gene>
    <name evidence="9" type="primary">flgB</name>
    <name evidence="9" type="ORF">Ttaiw_00449</name>
</gene>
<dbReference type="RefSeq" id="WP_043699696.1">
    <property type="nucleotide sequence ID" value="NZ_CP083911.1"/>
</dbReference>
<proteinExistence type="inferred from homology"/>
<evidence type="ECO:0000256" key="6">
    <source>
        <dbReference type="PIRNR" id="PIRNR002889"/>
    </source>
</evidence>
<dbReference type="AlphaFoldDB" id="A0A554XCG1"/>
<keyword evidence="9" id="KW-0966">Cell projection</keyword>
<sequence>MFNRWTERMDLLGQALQLRAYRQQVLASNIANADTPGYVARDFDFRAALARAQGGQGGVTPTNPSTVSAADGLAGSDPRHLRTVHSRDGVADRARLAYTARTQPSLDQNTVDLDQQRANFVDNAVQYETTLRFINGHVKTMLSAIQGQ</sequence>
<dbReference type="PIRSF" id="PIRSF002889">
    <property type="entry name" value="Rod_FlgB"/>
    <property type="match status" value="1"/>
</dbReference>
<dbReference type="PROSITE" id="PS00588">
    <property type="entry name" value="FLAGELLA_BB_ROD"/>
    <property type="match status" value="1"/>
</dbReference>
<comment type="caution">
    <text evidence="9">The sequence shown here is derived from an EMBL/GenBank/DDBJ whole genome shotgun (WGS) entry which is preliminary data.</text>
</comment>
<dbReference type="GO" id="GO:0071978">
    <property type="term" value="P:bacterial-type flagellum-dependent swarming motility"/>
    <property type="evidence" value="ECO:0007669"/>
    <property type="project" value="TreeGrafter"/>
</dbReference>
<evidence type="ECO:0000256" key="1">
    <source>
        <dbReference type="ARBA" id="ARBA00004117"/>
    </source>
</evidence>
<dbReference type="Proteomes" id="UP000317763">
    <property type="component" value="Unassembled WGS sequence"/>
</dbReference>
<evidence type="ECO:0000256" key="2">
    <source>
        <dbReference type="ARBA" id="ARBA00009677"/>
    </source>
</evidence>
<name>A0A554XCG1_9BURK</name>
<organism evidence="9 10">
    <name type="scientific">Tepidimonas taiwanensis</name>
    <dbReference type="NCBI Taxonomy" id="307486"/>
    <lineage>
        <taxon>Bacteria</taxon>
        <taxon>Pseudomonadati</taxon>
        <taxon>Pseudomonadota</taxon>
        <taxon>Betaproteobacteria</taxon>
        <taxon>Burkholderiales</taxon>
        <taxon>Tepidimonas</taxon>
    </lineage>
</organism>
<dbReference type="Pfam" id="PF00460">
    <property type="entry name" value="Flg_bb_rod"/>
    <property type="match status" value="1"/>
</dbReference>
<accession>A0A554XCG1</accession>
<dbReference type="InterPro" id="IPR001444">
    <property type="entry name" value="Flag_bb_rod_N"/>
</dbReference>
<evidence type="ECO:0000313" key="10">
    <source>
        <dbReference type="Proteomes" id="UP000317763"/>
    </source>
</evidence>
<comment type="subcellular location">
    <subcellularLocation>
        <location evidence="1 6">Bacterial flagellum basal body</location>
    </subcellularLocation>
</comment>
<dbReference type="STRING" id="307486.GCA_000807215_00849"/>
<evidence type="ECO:0000256" key="5">
    <source>
        <dbReference type="ARBA" id="ARBA00024934"/>
    </source>
</evidence>
<dbReference type="PANTHER" id="PTHR30435">
    <property type="entry name" value="FLAGELLAR PROTEIN"/>
    <property type="match status" value="1"/>
</dbReference>
<dbReference type="GO" id="GO:0030694">
    <property type="term" value="C:bacterial-type flagellum basal body, rod"/>
    <property type="evidence" value="ECO:0007669"/>
    <property type="project" value="InterPro"/>
</dbReference>
<dbReference type="OrthoDB" id="9788334at2"/>
<dbReference type="InterPro" id="IPR006300">
    <property type="entry name" value="FlgB"/>
</dbReference>